<dbReference type="EMBL" id="KZ107840">
    <property type="protein sequence ID" value="OSS52111.1"/>
    <property type="molecule type" value="Genomic_DNA"/>
</dbReference>
<gene>
    <name evidence="2" type="ORF">B5807_03357</name>
</gene>
<keyword evidence="3" id="KW-1185">Reference proteome</keyword>
<evidence type="ECO:0000313" key="3">
    <source>
        <dbReference type="Proteomes" id="UP000193240"/>
    </source>
</evidence>
<organism evidence="2 3">
    <name type="scientific">Epicoccum nigrum</name>
    <name type="common">Soil fungus</name>
    <name type="synonym">Epicoccum purpurascens</name>
    <dbReference type="NCBI Taxonomy" id="105696"/>
    <lineage>
        <taxon>Eukaryota</taxon>
        <taxon>Fungi</taxon>
        <taxon>Dikarya</taxon>
        <taxon>Ascomycota</taxon>
        <taxon>Pezizomycotina</taxon>
        <taxon>Dothideomycetes</taxon>
        <taxon>Pleosporomycetidae</taxon>
        <taxon>Pleosporales</taxon>
        <taxon>Pleosporineae</taxon>
        <taxon>Didymellaceae</taxon>
        <taxon>Epicoccum</taxon>
    </lineage>
</organism>
<feature type="compositionally biased region" description="Polar residues" evidence="1">
    <location>
        <begin position="89"/>
        <end position="98"/>
    </location>
</feature>
<protein>
    <submittedName>
        <fullName evidence="2">Uncharacterized protein</fullName>
    </submittedName>
</protein>
<evidence type="ECO:0000313" key="2">
    <source>
        <dbReference type="EMBL" id="OSS52111.1"/>
    </source>
</evidence>
<accession>A0A1Y2M7V3</accession>
<reference evidence="2 3" key="1">
    <citation type="journal article" date="2017" name="Genome Announc.">
        <title>Genome sequence of the saprophytic ascomycete Epicoccum nigrum ICMP 19927 strain isolated from New Zealand.</title>
        <authorList>
            <person name="Fokin M."/>
            <person name="Fleetwood D."/>
            <person name="Weir B.S."/>
            <person name="Villas-Boas S.G."/>
        </authorList>
    </citation>
    <scope>NUCLEOTIDE SEQUENCE [LARGE SCALE GENOMIC DNA]</scope>
    <source>
        <strain evidence="2 3">ICMP 19927</strain>
    </source>
</reference>
<dbReference type="AlphaFoldDB" id="A0A1Y2M7V3"/>
<dbReference type="Proteomes" id="UP000193240">
    <property type="component" value="Unassembled WGS sequence"/>
</dbReference>
<sequence>MEKRVLTSLTDPFDMSLSAHLMLSTPLFRAVPEPSSWPEQRTLPRGAGAGMQGTGESEKAETSASEPVVDGALEAITEVSSVNGGEITTDAQDVQTQKEGPYRWRSWKQEGAQ</sequence>
<name>A0A1Y2M7V3_EPING</name>
<dbReference type="InParanoid" id="A0A1Y2M7V3"/>
<proteinExistence type="predicted"/>
<feature type="region of interest" description="Disordered" evidence="1">
    <location>
        <begin position="31"/>
        <end position="113"/>
    </location>
</feature>
<evidence type="ECO:0000256" key="1">
    <source>
        <dbReference type="SAM" id="MobiDB-lite"/>
    </source>
</evidence>